<dbReference type="EMBL" id="JAHMHQ010000026">
    <property type="protein sequence ID" value="KAK1624098.1"/>
    <property type="molecule type" value="Genomic_DNA"/>
</dbReference>
<dbReference type="SFLD" id="SFLDS00003">
    <property type="entry name" value="Haloacid_Dehalogenase"/>
    <property type="match status" value="1"/>
</dbReference>
<dbReference type="Proteomes" id="UP001243989">
    <property type="component" value="Unassembled WGS sequence"/>
</dbReference>
<dbReference type="Pfam" id="PF00702">
    <property type="entry name" value="Hydrolase"/>
    <property type="match status" value="1"/>
</dbReference>
<evidence type="ECO:0000313" key="2">
    <source>
        <dbReference type="Proteomes" id="UP001243989"/>
    </source>
</evidence>
<dbReference type="PANTHER" id="PTHR42896:SF2">
    <property type="entry name" value="CBBY-LIKE PROTEIN"/>
    <property type="match status" value="1"/>
</dbReference>
<reference evidence="1" key="1">
    <citation type="submission" date="2021-06" db="EMBL/GenBank/DDBJ databases">
        <title>Comparative genomics, transcriptomics and evolutionary studies reveal genomic signatures of adaptation to plant cell wall in hemibiotrophic fungi.</title>
        <authorList>
            <consortium name="DOE Joint Genome Institute"/>
            <person name="Baroncelli R."/>
            <person name="Diaz J.F."/>
            <person name="Benocci T."/>
            <person name="Peng M."/>
            <person name="Battaglia E."/>
            <person name="Haridas S."/>
            <person name="Andreopoulos W."/>
            <person name="Labutti K."/>
            <person name="Pangilinan J."/>
            <person name="Floch G.L."/>
            <person name="Makela M.R."/>
            <person name="Henrissat B."/>
            <person name="Grigoriev I.V."/>
            <person name="Crouch J.A."/>
            <person name="De Vries R.P."/>
            <person name="Sukno S.A."/>
            <person name="Thon M.R."/>
        </authorList>
    </citation>
    <scope>NUCLEOTIDE SEQUENCE</scope>
    <source>
        <strain evidence="1">CBS 102054</strain>
    </source>
</reference>
<keyword evidence="2" id="KW-1185">Reference proteome</keyword>
<evidence type="ECO:0000313" key="1">
    <source>
        <dbReference type="EMBL" id="KAK1624098.1"/>
    </source>
</evidence>
<dbReference type="GO" id="GO:0016791">
    <property type="term" value="F:phosphatase activity"/>
    <property type="evidence" value="ECO:0007669"/>
    <property type="project" value="UniProtKB-ARBA"/>
</dbReference>
<dbReference type="AlphaFoldDB" id="A0AAI9ZGD7"/>
<dbReference type="InterPro" id="IPR006439">
    <property type="entry name" value="HAD-SF_hydro_IA"/>
</dbReference>
<organism evidence="1 2">
    <name type="scientific">Colletotrichum phormii</name>
    <dbReference type="NCBI Taxonomy" id="359342"/>
    <lineage>
        <taxon>Eukaryota</taxon>
        <taxon>Fungi</taxon>
        <taxon>Dikarya</taxon>
        <taxon>Ascomycota</taxon>
        <taxon>Pezizomycotina</taxon>
        <taxon>Sordariomycetes</taxon>
        <taxon>Hypocreomycetidae</taxon>
        <taxon>Glomerellales</taxon>
        <taxon>Glomerellaceae</taxon>
        <taxon>Colletotrichum</taxon>
        <taxon>Colletotrichum acutatum species complex</taxon>
    </lineage>
</organism>
<dbReference type="Gene3D" id="3.40.50.1000">
    <property type="entry name" value="HAD superfamily/HAD-like"/>
    <property type="match status" value="1"/>
</dbReference>
<dbReference type="Gene3D" id="1.10.150.240">
    <property type="entry name" value="Putative phosphatase, domain 2"/>
    <property type="match status" value="1"/>
</dbReference>
<sequence>MASRSTNKITTLLLDCDNTLVQSETLAFEACAELTNEILAARNIDLHFTGRQLQREFVGQSFQAMMRSLEVNYGVSCNISDAELEDYASMEDDRVISNLVEKLQSCEGANAELERLVAAGSHQLAVVSSSALRRVRASLEKAGQATFFHPSDVFSAADSLPVPTSKPDPAVYFHALKTMGKVAAECIAVEDSRSGATSANRAGIITIGYTGACEDVEEADILRGVLEKAGCKLIMSNWTEFPNLLHQIETELL</sequence>
<dbReference type="GeneID" id="85473983"/>
<dbReference type="NCBIfam" id="TIGR01509">
    <property type="entry name" value="HAD-SF-IA-v3"/>
    <property type="match status" value="1"/>
</dbReference>
<dbReference type="InterPro" id="IPR044999">
    <property type="entry name" value="CbbY-like"/>
</dbReference>
<dbReference type="SUPFAM" id="SSF56784">
    <property type="entry name" value="HAD-like"/>
    <property type="match status" value="1"/>
</dbReference>
<dbReference type="SFLD" id="SFLDG01129">
    <property type="entry name" value="C1.5:_HAD__Beta-PGM__Phosphata"/>
    <property type="match status" value="1"/>
</dbReference>
<gene>
    <name evidence="1" type="ORF">BDP81DRAFT_410373</name>
</gene>
<dbReference type="InterPro" id="IPR023198">
    <property type="entry name" value="PGP-like_dom2"/>
</dbReference>
<name>A0AAI9ZGD7_9PEZI</name>
<dbReference type="InterPro" id="IPR036412">
    <property type="entry name" value="HAD-like_sf"/>
</dbReference>
<comment type="caution">
    <text evidence="1">The sequence shown here is derived from an EMBL/GenBank/DDBJ whole genome shotgun (WGS) entry which is preliminary data.</text>
</comment>
<proteinExistence type="predicted"/>
<dbReference type="InterPro" id="IPR023214">
    <property type="entry name" value="HAD_sf"/>
</dbReference>
<dbReference type="RefSeq" id="XP_060440093.1">
    <property type="nucleotide sequence ID" value="XM_060589121.1"/>
</dbReference>
<accession>A0AAI9ZGD7</accession>
<dbReference type="PANTHER" id="PTHR42896">
    <property type="entry name" value="XYLULOSE-1,5-BISPHOSPHATE (XUBP) PHOSPHATASE"/>
    <property type="match status" value="1"/>
</dbReference>
<protein>
    <submittedName>
        <fullName evidence="1">HAD-like domain-containing protein</fullName>
    </submittedName>
</protein>